<organism evidence="5 6">
    <name type="scientific">Sphingobacterium siyangense</name>
    <dbReference type="NCBI Taxonomy" id="459529"/>
    <lineage>
        <taxon>Bacteria</taxon>
        <taxon>Pseudomonadati</taxon>
        <taxon>Bacteroidota</taxon>
        <taxon>Sphingobacteriia</taxon>
        <taxon>Sphingobacteriales</taxon>
        <taxon>Sphingobacteriaceae</taxon>
        <taxon>Sphingobacterium</taxon>
    </lineage>
</organism>
<dbReference type="SUPFAM" id="SSF56219">
    <property type="entry name" value="DNase I-like"/>
    <property type="match status" value="1"/>
</dbReference>
<dbReference type="InterPro" id="IPR006558">
    <property type="entry name" value="LamG-like"/>
</dbReference>
<dbReference type="Gene3D" id="3.60.10.10">
    <property type="entry name" value="Endonuclease/exonuclease/phosphatase"/>
    <property type="match status" value="1"/>
</dbReference>
<dbReference type="GO" id="GO:0005975">
    <property type="term" value="P:carbohydrate metabolic process"/>
    <property type="evidence" value="ECO:0007669"/>
    <property type="project" value="UniProtKB-ARBA"/>
</dbReference>
<reference evidence="5 6" key="1">
    <citation type="submission" date="2016-07" db="EMBL/GenBank/DDBJ databases">
        <title>Genome analysis of Sphingobacterium siyangense T12B17.</title>
        <authorList>
            <person name="Xu D."/>
            <person name="Su Y."/>
            <person name="Zheng S."/>
        </authorList>
    </citation>
    <scope>NUCLEOTIDE SEQUENCE [LARGE SCALE GENOMIC DNA]</scope>
    <source>
        <strain evidence="5 6">T12B17</strain>
    </source>
</reference>
<gene>
    <name evidence="5" type="ORF">BCY89_03580</name>
</gene>
<dbReference type="GO" id="GO:0004553">
    <property type="term" value="F:hydrolase activity, hydrolyzing O-glycosyl compounds"/>
    <property type="evidence" value="ECO:0007669"/>
    <property type="project" value="UniProtKB-ARBA"/>
</dbReference>
<evidence type="ECO:0000313" key="6">
    <source>
        <dbReference type="Proteomes" id="UP000286402"/>
    </source>
</evidence>
<name>A0A420GBL3_9SPHI</name>
<proteinExistence type="predicted"/>
<feature type="domain" description="LamG-like jellyroll fold" evidence="4">
    <location>
        <begin position="67"/>
        <end position="191"/>
    </location>
</feature>
<accession>A0A420GBL3</accession>
<feature type="signal peptide" evidence="3">
    <location>
        <begin position="1"/>
        <end position="34"/>
    </location>
</feature>
<keyword evidence="2" id="KW-1015">Disulfide bond</keyword>
<dbReference type="SMART" id="SM00560">
    <property type="entry name" value="LamGL"/>
    <property type="match status" value="1"/>
</dbReference>
<dbReference type="PANTHER" id="PTHR41349:SF1">
    <property type="entry name" value="PROTEIN CBG08683"/>
    <property type="match status" value="1"/>
</dbReference>
<dbReference type="Pfam" id="PF14873">
    <property type="entry name" value="BNR_assoc_N"/>
    <property type="match status" value="1"/>
</dbReference>
<dbReference type="Pfam" id="PF13385">
    <property type="entry name" value="Laminin_G_3"/>
    <property type="match status" value="1"/>
</dbReference>
<dbReference type="PANTHER" id="PTHR41349">
    <property type="match status" value="1"/>
</dbReference>
<dbReference type="Gene3D" id="2.60.40.1290">
    <property type="match status" value="2"/>
</dbReference>
<evidence type="ECO:0000256" key="1">
    <source>
        <dbReference type="ARBA" id="ARBA00022729"/>
    </source>
</evidence>
<feature type="chain" id="PRO_5019254069" description="LamG-like jellyroll fold domain-containing protein" evidence="3">
    <location>
        <begin position="35"/>
        <end position="697"/>
    </location>
</feature>
<dbReference type="Proteomes" id="UP000286402">
    <property type="component" value="Unassembled WGS sequence"/>
</dbReference>
<evidence type="ECO:0000256" key="3">
    <source>
        <dbReference type="SAM" id="SignalP"/>
    </source>
</evidence>
<dbReference type="EMBL" id="MCAQ01000001">
    <property type="protein sequence ID" value="RKF42564.1"/>
    <property type="molecule type" value="Genomic_DNA"/>
</dbReference>
<dbReference type="InterPro" id="IPR013320">
    <property type="entry name" value="ConA-like_dom_sf"/>
</dbReference>
<evidence type="ECO:0000259" key="4">
    <source>
        <dbReference type="SMART" id="SM00560"/>
    </source>
</evidence>
<dbReference type="Pfam" id="PF03372">
    <property type="entry name" value="Exo_endo_phos"/>
    <property type="match status" value="1"/>
</dbReference>
<comment type="caution">
    <text evidence="5">The sequence shown here is derived from an EMBL/GenBank/DDBJ whole genome shotgun (WGS) entry which is preliminary data.</text>
</comment>
<dbReference type="AlphaFoldDB" id="A0A420GBL3"/>
<protein>
    <recommendedName>
        <fullName evidence="4">LamG-like jellyroll fold domain-containing protein</fullName>
    </recommendedName>
</protein>
<evidence type="ECO:0000256" key="2">
    <source>
        <dbReference type="ARBA" id="ARBA00023157"/>
    </source>
</evidence>
<sequence length="697" mass="78727">MTNKQTYIVKRFIFTAKKTVFFLSLYSMIFSVSAQTNLIKNGHAVNFALLLDGNDNNPCIGMGILKDRWTIEAWVKGDDLIWKDTEAIIGVGEYGDVVGLDVMPLQIKKGHLHCPQANITSPNLLDDKWHYVALTNDTKEIKLYEDGKLVGTSKGIMSILPGTIGTYDKPQNTFGGLIDEVRIWDTALSQNLLQKWKNTALTAKHPAFKNLKAYYNFDELKDDVCLNLVGKGHQAFHMRNTRLDYKGKLPLAKLELNDNKQFINTIKQQEVFNAVTIESEWDAVQGAKDDQLLKIRVVVNGAKKALKLTDIKIDLSETSRLTSIDRLHIYYAGQTPRSTERKELFVKGGSVPSRLMHFKTNDHNDYLLKPGVNYFLVTLDINKEANLGDTLKANILSISLNGKQYGTETETSNIRKTIIPATEKADILKLLQWNIWHGGVHMGDNGRNRIKELIRSTEADIICMQEAYGAQKILADSLKFNMITASSSANLALFSRFPIERLPVKENFKSNLAIITLPTNKNLLVADWWLRYAYRPEYTDYYLNKGLNTQDWIKEDQELGAEDAKTNLDTDIAPVIQNRDMPVIIAGDFNSGSHLDWTARAAYLHNGYGPVALPISKLMQDRGYTDSFRKLNPDEVTHPAGTFAAIFGHLQTSRIDFIYYKGEKLEPLASKIIRTAPEIDDVWPSDHSAVFTVFKLN</sequence>
<evidence type="ECO:0000313" key="5">
    <source>
        <dbReference type="EMBL" id="RKF42564.1"/>
    </source>
</evidence>
<dbReference type="InterPro" id="IPR029456">
    <property type="entry name" value="Sialidase_N"/>
</dbReference>
<dbReference type="SUPFAM" id="SSF49899">
    <property type="entry name" value="Concanavalin A-like lectins/glucanases"/>
    <property type="match status" value="1"/>
</dbReference>
<dbReference type="InterPro" id="IPR005135">
    <property type="entry name" value="Endo/exonuclease/phosphatase"/>
</dbReference>
<keyword evidence="1 3" id="KW-0732">Signal</keyword>
<dbReference type="Gene3D" id="2.60.120.200">
    <property type="match status" value="1"/>
</dbReference>
<keyword evidence="6" id="KW-1185">Reference proteome</keyword>
<dbReference type="InterPro" id="IPR036691">
    <property type="entry name" value="Endo/exonu/phosph_ase_sf"/>
</dbReference>